<dbReference type="Pfam" id="PF12773">
    <property type="entry name" value="DZR"/>
    <property type="match status" value="1"/>
</dbReference>
<feature type="domain" description="SPFH" evidence="2">
    <location>
        <begin position="23"/>
        <end position="233"/>
    </location>
</feature>
<evidence type="ECO:0000259" key="1">
    <source>
        <dbReference type="Pfam" id="PF12773"/>
    </source>
</evidence>
<dbReference type="PANTHER" id="PTHR37826:SF2">
    <property type="entry name" value="ZINC-RIBBON DOMAIN-CONTAINING PROTEIN"/>
    <property type="match status" value="1"/>
</dbReference>
<organism evidence="3">
    <name type="scientific">hydrocarbon metagenome</name>
    <dbReference type="NCBI Taxonomy" id="938273"/>
    <lineage>
        <taxon>unclassified sequences</taxon>
        <taxon>metagenomes</taxon>
        <taxon>ecological metagenomes</taxon>
    </lineage>
</organism>
<dbReference type="InterPro" id="IPR036013">
    <property type="entry name" value="Band_7/SPFH_dom_sf"/>
</dbReference>
<dbReference type="Pfam" id="PF13421">
    <property type="entry name" value="Band_7_1"/>
    <property type="match status" value="1"/>
</dbReference>
<sequence>MGTDNVIFLEVIEWFDDSGKEIVHRIPQKGSGEIKFGAQLTVRESQCAVFFYNGKAYDAFGPGRHTLKTANIPLLTKVIAIPWGMTSPLRAEVYFVNMKVFTDLKWGTRDPVAFRDRELGLIRLRAFGVFNIRVLQPLLLINSLVGTQGIFSTEEIEEYLNRVIVSRFNDYMGEKVDTIFNLPGKYNDFSEGLKKTLQNDLSKFGLALTDLYINSITPPPEVQKAIDDKSRLGVFDDLNKLLKMKAAMAVETAAQTQSEAGAGLGMGMGFMMPGMLLEAFKGSSAALVSPEVYACPDCKQTVPKEARFCPACGHQILVINKCAHCGRNLPVNANFCVNCGKAVIVKPSVKKCSKCDFENLPESIYCNKCGERL</sequence>
<gene>
    <name evidence="3" type="ORF">ASZ90_008465</name>
</gene>
<feature type="domain" description="DZANK-type" evidence="1">
    <location>
        <begin position="295"/>
        <end position="340"/>
    </location>
</feature>
<dbReference type="CDD" id="cd03408">
    <property type="entry name" value="SPFH_like_u1"/>
    <property type="match status" value="1"/>
</dbReference>
<dbReference type="AlphaFoldDB" id="A0A0W8FLJ1"/>
<comment type="caution">
    <text evidence="3">The sequence shown here is derived from an EMBL/GenBank/DDBJ whole genome shotgun (WGS) entry which is preliminary data.</text>
</comment>
<protein>
    <submittedName>
        <fullName evidence="3">Putative virion core protein (Lumpy skin disease virus)</fullName>
    </submittedName>
</protein>
<dbReference type="EMBL" id="LNQE01001023">
    <property type="protein sequence ID" value="KUG21760.1"/>
    <property type="molecule type" value="Genomic_DNA"/>
</dbReference>
<dbReference type="InterPro" id="IPR033880">
    <property type="entry name" value="SPFH_YdjI"/>
</dbReference>
<dbReference type="InterPro" id="IPR025874">
    <property type="entry name" value="DZR"/>
</dbReference>
<dbReference type="PANTHER" id="PTHR37826">
    <property type="entry name" value="FLOTILLIN BAND_7_5 DOMAIN PROTEIN"/>
    <property type="match status" value="1"/>
</dbReference>
<dbReference type="SUPFAM" id="SSF117892">
    <property type="entry name" value="Band 7/SPFH domain"/>
    <property type="match status" value="1"/>
</dbReference>
<reference evidence="3" key="1">
    <citation type="journal article" date="2015" name="Proc. Natl. Acad. Sci. U.S.A.">
        <title>Networks of energetic and metabolic interactions define dynamics in microbial communities.</title>
        <authorList>
            <person name="Embree M."/>
            <person name="Liu J.K."/>
            <person name="Al-Bassam M.M."/>
            <person name="Zengler K."/>
        </authorList>
    </citation>
    <scope>NUCLEOTIDE SEQUENCE</scope>
</reference>
<evidence type="ECO:0000259" key="2">
    <source>
        <dbReference type="Pfam" id="PF13421"/>
    </source>
</evidence>
<name>A0A0W8FLJ1_9ZZZZ</name>
<evidence type="ECO:0000313" key="3">
    <source>
        <dbReference type="EMBL" id="KUG21760.1"/>
    </source>
</evidence>
<dbReference type="Gene3D" id="3.30.479.30">
    <property type="entry name" value="Band 7 domain"/>
    <property type="match status" value="1"/>
</dbReference>
<accession>A0A0W8FLJ1</accession>
<proteinExistence type="predicted"/>